<dbReference type="InterPro" id="IPR036568">
    <property type="entry name" value="GGCT-like_sf"/>
</dbReference>
<evidence type="ECO:0000313" key="3">
    <source>
        <dbReference type="Proteomes" id="UP000823915"/>
    </source>
</evidence>
<protein>
    <submittedName>
        <fullName evidence="2">Gamma-glutamylcyclotransferase</fullName>
    </submittedName>
</protein>
<organism evidence="2 3">
    <name type="scientific">Candidatus Acutalibacter pullistercoris</name>
    <dbReference type="NCBI Taxonomy" id="2838418"/>
    <lineage>
        <taxon>Bacteria</taxon>
        <taxon>Bacillati</taxon>
        <taxon>Bacillota</taxon>
        <taxon>Clostridia</taxon>
        <taxon>Eubacteriales</taxon>
        <taxon>Acutalibacteraceae</taxon>
        <taxon>Acutalibacter</taxon>
    </lineage>
</organism>
<dbReference type="Gene3D" id="3.10.490.10">
    <property type="entry name" value="Gamma-glutamyl cyclotransferase-like"/>
    <property type="match status" value="1"/>
</dbReference>
<dbReference type="EMBL" id="DXDU01000030">
    <property type="protein sequence ID" value="HIY25971.1"/>
    <property type="molecule type" value="Genomic_DNA"/>
</dbReference>
<accession>A0A9D1YB98</accession>
<dbReference type="InterPro" id="IPR013024">
    <property type="entry name" value="GGCT-like"/>
</dbReference>
<feature type="domain" description="Gamma-glutamylcyclotransferase AIG2-like" evidence="1">
    <location>
        <begin position="26"/>
        <end position="69"/>
    </location>
</feature>
<evidence type="ECO:0000313" key="2">
    <source>
        <dbReference type="EMBL" id="HIY25971.1"/>
    </source>
</evidence>
<reference evidence="2" key="1">
    <citation type="journal article" date="2021" name="PeerJ">
        <title>Extensive microbial diversity within the chicken gut microbiome revealed by metagenomics and culture.</title>
        <authorList>
            <person name="Gilroy R."/>
            <person name="Ravi A."/>
            <person name="Getino M."/>
            <person name="Pursley I."/>
            <person name="Horton D.L."/>
            <person name="Alikhan N.F."/>
            <person name="Baker D."/>
            <person name="Gharbi K."/>
            <person name="Hall N."/>
            <person name="Watson M."/>
            <person name="Adriaenssens E.M."/>
            <person name="Foster-Nyarko E."/>
            <person name="Jarju S."/>
            <person name="Secka A."/>
            <person name="Antonio M."/>
            <person name="Oren A."/>
            <person name="Chaudhuri R.R."/>
            <person name="La Ragione R."/>
            <person name="Hildebrand F."/>
            <person name="Pallen M.J."/>
        </authorList>
    </citation>
    <scope>NUCLEOTIDE SEQUENCE</scope>
    <source>
        <strain evidence="2">1282</strain>
    </source>
</reference>
<dbReference type="Proteomes" id="UP000823915">
    <property type="component" value="Unassembled WGS sequence"/>
</dbReference>
<proteinExistence type="predicted"/>
<gene>
    <name evidence="2" type="ORF">H9838_02215</name>
</gene>
<dbReference type="SUPFAM" id="SSF110857">
    <property type="entry name" value="Gamma-glutamyl cyclotransferase-like"/>
    <property type="match status" value="1"/>
</dbReference>
<dbReference type="InterPro" id="IPR009288">
    <property type="entry name" value="AIG2-like_dom"/>
</dbReference>
<dbReference type="CDD" id="cd06661">
    <property type="entry name" value="GGCT_like"/>
    <property type="match status" value="1"/>
</dbReference>
<sequence length="113" mass="13050">MRSTARITAEARSQRFFVSGFSLLRQQRDEVLLDRYEGYPYYYGKVQIPVELDGKTVSAMAYVMQPGFACNDPSRSYLHTIREGYQAAGFDQALEDTRQEMGQRAEMKGQTMW</sequence>
<comment type="caution">
    <text evidence="2">The sequence shown here is derived from an EMBL/GenBank/DDBJ whole genome shotgun (WGS) entry which is preliminary data.</text>
</comment>
<name>A0A9D1YB98_9FIRM</name>
<dbReference type="AlphaFoldDB" id="A0A9D1YB98"/>
<dbReference type="Pfam" id="PF06094">
    <property type="entry name" value="GGACT"/>
    <property type="match status" value="1"/>
</dbReference>
<reference evidence="2" key="2">
    <citation type="submission" date="2021-04" db="EMBL/GenBank/DDBJ databases">
        <authorList>
            <person name="Gilroy R."/>
        </authorList>
    </citation>
    <scope>NUCLEOTIDE SEQUENCE</scope>
    <source>
        <strain evidence="2">1282</strain>
    </source>
</reference>
<evidence type="ECO:0000259" key="1">
    <source>
        <dbReference type="Pfam" id="PF06094"/>
    </source>
</evidence>